<dbReference type="Pfam" id="PF00560">
    <property type="entry name" value="LRR_1"/>
    <property type="match status" value="1"/>
</dbReference>
<evidence type="ECO:0000259" key="11">
    <source>
        <dbReference type="Pfam" id="PF08263"/>
    </source>
</evidence>
<evidence type="ECO:0000256" key="5">
    <source>
        <dbReference type="ARBA" id="ARBA00022729"/>
    </source>
</evidence>
<dbReference type="Pfam" id="PF08263">
    <property type="entry name" value="LRRNT_2"/>
    <property type="match status" value="1"/>
</dbReference>
<organism evidence="12 13">
    <name type="scientific">Acacia crassicarpa</name>
    <name type="common">northern wattle</name>
    <dbReference type="NCBI Taxonomy" id="499986"/>
    <lineage>
        <taxon>Eukaryota</taxon>
        <taxon>Viridiplantae</taxon>
        <taxon>Streptophyta</taxon>
        <taxon>Embryophyta</taxon>
        <taxon>Tracheophyta</taxon>
        <taxon>Spermatophyta</taxon>
        <taxon>Magnoliopsida</taxon>
        <taxon>eudicotyledons</taxon>
        <taxon>Gunneridae</taxon>
        <taxon>Pentapetalae</taxon>
        <taxon>rosids</taxon>
        <taxon>fabids</taxon>
        <taxon>Fabales</taxon>
        <taxon>Fabaceae</taxon>
        <taxon>Caesalpinioideae</taxon>
        <taxon>mimosoid clade</taxon>
        <taxon>Acacieae</taxon>
        <taxon>Acacia</taxon>
    </lineage>
</organism>
<dbReference type="PANTHER" id="PTHR48010">
    <property type="entry name" value="OS05G0588300 PROTEIN"/>
    <property type="match status" value="1"/>
</dbReference>
<comment type="similarity">
    <text evidence="9">Belongs to the polygalacturonase-inhibiting protein family.</text>
</comment>
<dbReference type="Gene3D" id="3.80.10.10">
    <property type="entry name" value="Ribonuclease Inhibitor"/>
    <property type="match status" value="1"/>
</dbReference>
<evidence type="ECO:0000313" key="12">
    <source>
        <dbReference type="EMBL" id="KAK4270092.1"/>
    </source>
</evidence>
<evidence type="ECO:0000256" key="7">
    <source>
        <dbReference type="ARBA" id="ARBA00022821"/>
    </source>
</evidence>
<evidence type="ECO:0000256" key="3">
    <source>
        <dbReference type="ARBA" id="ARBA00022512"/>
    </source>
</evidence>
<dbReference type="GO" id="GO:0016020">
    <property type="term" value="C:membrane"/>
    <property type="evidence" value="ECO:0007669"/>
    <property type="project" value="UniProtKB-SubCell"/>
</dbReference>
<keyword evidence="6" id="KW-0677">Repeat</keyword>
<keyword evidence="8 10" id="KW-0472">Membrane</keyword>
<evidence type="ECO:0000256" key="8">
    <source>
        <dbReference type="ARBA" id="ARBA00023136"/>
    </source>
</evidence>
<keyword evidence="13" id="KW-1185">Reference proteome</keyword>
<keyword evidence="3" id="KW-0134">Cell wall</keyword>
<evidence type="ECO:0000256" key="1">
    <source>
        <dbReference type="ARBA" id="ARBA00004170"/>
    </source>
</evidence>
<dbReference type="PANTHER" id="PTHR48010:SF55">
    <property type="entry name" value="OS01G0607900 PROTEIN"/>
    <property type="match status" value="1"/>
</dbReference>
<keyword evidence="3" id="KW-0964">Secreted</keyword>
<keyword evidence="10" id="KW-0812">Transmembrane</keyword>
<dbReference type="InterPro" id="IPR032675">
    <property type="entry name" value="LRR_dom_sf"/>
</dbReference>
<sequence length="240" mass="26590">MCLIRACSQEYISRFSLVGSWLKMVLMSGRTFCAHVIINFLLLLSCNIIYGTETDIFCLKSIKDSLEDPYGYLKSSWDFNNITQGSICRFTGVECWHPDENRVLNLNLSNVGLKGQFPRAIQNCTSLTGLDFSINKLSGKIPADIDVLLPFVVTLDLSYNMFSGEIPKSIANCSYLNSLKLDRNALSGRIPGELSFLTRLRTFTVTNNLLRGPVPNLPQVPAESYANNSDLCGGPLPPCS</sequence>
<evidence type="ECO:0000256" key="6">
    <source>
        <dbReference type="ARBA" id="ARBA00022737"/>
    </source>
</evidence>
<reference evidence="12" key="1">
    <citation type="submission" date="2023-10" db="EMBL/GenBank/DDBJ databases">
        <title>Chromosome-level genome of the transformable northern wattle, Acacia crassicarpa.</title>
        <authorList>
            <person name="Massaro I."/>
            <person name="Sinha N.R."/>
            <person name="Poethig S."/>
            <person name="Leichty A.R."/>
        </authorList>
    </citation>
    <scope>NUCLEOTIDE SEQUENCE</scope>
    <source>
        <strain evidence="12">Acra3RX</strain>
        <tissue evidence="12">Leaf</tissue>
    </source>
</reference>
<evidence type="ECO:0000313" key="13">
    <source>
        <dbReference type="Proteomes" id="UP001293593"/>
    </source>
</evidence>
<name>A0AAE1JKK2_9FABA</name>
<protein>
    <recommendedName>
        <fullName evidence="11">Leucine-rich repeat-containing N-terminal plant-type domain-containing protein</fullName>
    </recommendedName>
</protein>
<dbReference type="InterPro" id="IPR001611">
    <property type="entry name" value="Leu-rich_rpt"/>
</dbReference>
<comment type="subcellular location">
    <subcellularLocation>
        <location evidence="1">Membrane</location>
        <topology evidence="1">Peripheral membrane protein</topology>
    </subcellularLocation>
    <subcellularLocation>
        <location evidence="2">Secreted</location>
        <location evidence="2">Cell wall</location>
    </subcellularLocation>
</comment>
<dbReference type="EMBL" id="JAWXYG010000006">
    <property type="protein sequence ID" value="KAK4270092.1"/>
    <property type="molecule type" value="Genomic_DNA"/>
</dbReference>
<feature type="domain" description="Leucine-rich repeat-containing N-terminal plant-type" evidence="11">
    <location>
        <begin position="54"/>
        <end position="96"/>
    </location>
</feature>
<evidence type="ECO:0000256" key="4">
    <source>
        <dbReference type="ARBA" id="ARBA00022614"/>
    </source>
</evidence>
<keyword evidence="10" id="KW-1133">Transmembrane helix</keyword>
<keyword evidence="5" id="KW-0732">Signal</keyword>
<dbReference type="InterPro" id="IPR050994">
    <property type="entry name" value="At_inactive_RLKs"/>
</dbReference>
<dbReference type="InterPro" id="IPR013210">
    <property type="entry name" value="LRR_N_plant-typ"/>
</dbReference>
<feature type="transmembrane region" description="Helical" evidence="10">
    <location>
        <begin position="32"/>
        <end position="50"/>
    </location>
</feature>
<dbReference type="SUPFAM" id="SSF52058">
    <property type="entry name" value="L domain-like"/>
    <property type="match status" value="1"/>
</dbReference>
<dbReference type="AlphaFoldDB" id="A0AAE1JKK2"/>
<dbReference type="Proteomes" id="UP001293593">
    <property type="component" value="Unassembled WGS sequence"/>
</dbReference>
<evidence type="ECO:0000256" key="10">
    <source>
        <dbReference type="SAM" id="Phobius"/>
    </source>
</evidence>
<dbReference type="FunFam" id="3.80.10.10:FF:000400">
    <property type="entry name" value="Nuclear pore complex protein NUP107"/>
    <property type="match status" value="1"/>
</dbReference>
<evidence type="ECO:0000256" key="9">
    <source>
        <dbReference type="ARBA" id="ARBA00038043"/>
    </source>
</evidence>
<keyword evidence="7" id="KW-0611">Plant defense</keyword>
<comment type="caution">
    <text evidence="12">The sequence shown here is derived from an EMBL/GenBank/DDBJ whole genome shotgun (WGS) entry which is preliminary data.</text>
</comment>
<dbReference type="GO" id="GO:0006952">
    <property type="term" value="P:defense response"/>
    <property type="evidence" value="ECO:0007669"/>
    <property type="project" value="UniProtKB-KW"/>
</dbReference>
<accession>A0AAE1JKK2</accession>
<gene>
    <name evidence="12" type="ORF">QN277_023172</name>
</gene>
<keyword evidence="4" id="KW-0433">Leucine-rich repeat</keyword>
<proteinExistence type="inferred from homology"/>
<evidence type="ECO:0000256" key="2">
    <source>
        <dbReference type="ARBA" id="ARBA00004191"/>
    </source>
</evidence>